<gene>
    <name evidence="2" type="ORF">QBC33DRAFT_456218</name>
</gene>
<accession>A0AAJ0BUZ6</accession>
<organism evidence="2 3">
    <name type="scientific">Phialemonium atrogriseum</name>
    <dbReference type="NCBI Taxonomy" id="1093897"/>
    <lineage>
        <taxon>Eukaryota</taxon>
        <taxon>Fungi</taxon>
        <taxon>Dikarya</taxon>
        <taxon>Ascomycota</taxon>
        <taxon>Pezizomycotina</taxon>
        <taxon>Sordariomycetes</taxon>
        <taxon>Sordariomycetidae</taxon>
        <taxon>Cephalothecales</taxon>
        <taxon>Cephalothecaceae</taxon>
        <taxon>Phialemonium</taxon>
    </lineage>
</organism>
<comment type="caution">
    <text evidence="2">The sequence shown here is derived from an EMBL/GenBank/DDBJ whole genome shotgun (WGS) entry which is preliminary data.</text>
</comment>
<dbReference type="CDD" id="cd08948">
    <property type="entry name" value="5beta-POR_like_SDR_a"/>
    <property type="match status" value="1"/>
</dbReference>
<feature type="domain" description="PRISE-like Rossmann-fold" evidence="1">
    <location>
        <begin position="28"/>
        <end position="276"/>
    </location>
</feature>
<dbReference type="InterPro" id="IPR036291">
    <property type="entry name" value="NAD(P)-bd_dom_sf"/>
</dbReference>
<dbReference type="RefSeq" id="XP_060281192.1">
    <property type="nucleotide sequence ID" value="XM_060424801.1"/>
</dbReference>
<dbReference type="AlphaFoldDB" id="A0AAJ0BUZ6"/>
<dbReference type="EMBL" id="MU839017">
    <property type="protein sequence ID" value="KAK1764979.1"/>
    <property type="molecule type" value="Genomic_DNA"/>
</dbReference>
<proteinExistence type="predicted"/>
<reference evidence="2" key="1">
    <citation type="submission" date="2023-06" db="EMBL/GenBank/DDBJ databases">
        <title>Genome-scale phylogeny and comparative genomics of the fungal order Sordariales.</title>
        <authorList>
            <consortium name="Lawrence Berkeley National Laboratory"/>
            <person name="Hensen N."/>
            <person name="Bonometti L."/>
            <person name="Westerberg I."/>
            <person name="Brannstrom I.O."/>
            <person name="Guillou S."/>
            <person name="Cros-Aarteil S."/>
            <person name="Calhoun S."/>
            <person name="Haridas S."/>
            <person name="Kuo A."/>
            <person name="Mondo S."/>
            <person name="Pangilinan J."/>
            <person name="Riley R."/>
            <person name="Labutti K."/>
            <person name="Andreopoulos B."/>
            <person name="Lipzen A."/>
            <person name="Chen C."/>
            <person name="Yanf M."/>
            <person name="Daum C."/>
            <person name="Ng V."/>
            <person name="Clum A."/>
            <person name="Steindorff A."/>
            <person name="Ohm R."/>
            <person name="Martin F."/>
            <person name="Silar P."/>
            <person name="Natvig D."/>
            <person name="Lalanne C."/>
            <person name="Gautier V."/>
            <person name="Ament-Velasquez S.L."/>
            <person name="Kruys A."/>
            <person name="Hutchinson M.I."/>
            <person name="Powell A.J."/>
            <person name="Barry K."/>
            <person name="Miller A.N."/>
            <person name="Grigoriev I.V."/>
            <person name="Debuchy R."/>
            <person name="Gladieux P."/>
            <person name="Thoren M.H."/>
            <person name="Johannesson H."/>
        </authorList>
    </citation>
    <scope>NUCLEOTIDE SEQUENCE</scope>
    <source>
        <strain evidence="2">8032-3</strain>
    </source>
</reference>
<keyword evidence="3" id="KW-1185">Reference proteome</keyword>
<dbReference type="PANTHER" id="PTHR32487">
    <property type="entry name" value="3-OXO-DELTA(4,5)-STEROID 5-BETA-REDUCTASE"/>
    <property type="match status" value="1"/>
</dbReference>
<dbReference type="InterPro" id="IPR055222">
    <property type="entry name" value="PRISE-like_Rossmann-fold"/>
</dbReference>
<dbReference type="PANTHER" id="PTHR32487:SF0">
    <property type="entry name" value="3-OXO-DELTA(4,5)-STEROID 5-BETA-REDUCTASE"/>
    <property type="match status" value="1"/>
</dbReference>
<dbReference type="Gene3D" id="3.40.50.720">
    <property type="entry name" value="NAD(P)-binding Rossmann-like Domain"/>
    <property type="match status" value="1"/>
</dbReference>
<dbReference type="Proteomes" id="UP001244011">
    <property type="component" value="Unassembled WGS sequence"/>
</dbReference>
<protein>
    <recommendedName>
        <fullName evidence="1">PRISE-like Rossmann-fold domain-containing protein</fullName>
    </recommendedName>
</protein>
<evidence type="ECO:0000259" key="1">
    <source>
        <dbReference type="Pfam" id="PF22917"/>
    </source>
</evidence>
<evidence type="ECO:0000313" key="2">
    <source>
        <dbReference type="EMBL" id="KAK1764979.1"/>
    </source>
</evidence>
<dbReference type="Pfam" id="PF22917">
    <property type="entry name" value="PRISE"/>
    <property type="match status" value="1"/>
</dbReference>
<dbReference type="GeneID" id="85307988"/>
<sequence length="413" mass="45661">MSSAIVTGATGILGRQIVKQLGQDPQKWKKVYALSRSKKIDYPSNVEHRHIDLTSDAKEMAKELEGVEAEYVFFAAYLQQGSEQGSWNVNGAMFENFLSALETTGAAKGIKRVLLVTGAKYYGVHLGPLKLPLREDDPRLEGAAWPPNFYYRQQDALQQFCARNPHASWVVTYPNDVIGFAEGNFMNLATGVGLYAAISRELDGGGDGGGGLVFPGSRDCYTRLDTFTSSKLHGRFCEWAALEPRAANQAFNVVNGEPESWQSLWPRVARRLGGRVRPDQFAGEGRLPARADLAETVPVAAVADEVGLRGSLPPRGELAQRISLAKWAQLDEVKKAWERLAEREGLRKDALELATWEFVDFELGRNYDVVQSMTKARDFGWNGYCDTWKALSDVFGELEAASILPKTHRGDGN</sequence>
<name>A0AAJ0BUZ6_9PEZI</name>
<evidence type="ECO:0000313" key="3">
    <source>
        <dbReference type="Proteomes" id="UP001244011"/>
    </source>
</evidence>
<dbReference type="SUPFAM" id="SSF51735">
    <property type="entry name" value="NAD(P)-binding Rossmann-fold domains"/>
    <property type="match status" value="1"/>
</dbReference>